<gene>
    <name evidence="2" type="ORF">F4554_001036</name>
</gene>
<dbReference type="PANTHER" id="PTHR35535:SF2">
    <property type="entry name" value="DUF306 DOMAIN-CONTAINING PROTEIN"/>
    <property type="match status" value="1"/>
</dbReference>
<keyword evidence="2" id="KW-0346">Stress response</keyword>
<dbReference type="Pfam" id="PF03724">
    <property type="entry name" value="META"/>
    <property type="match status" value="2"/>
</dbReference>
<dbReference type="InterPro" id="IPR005184">
    <property type="entry name" value="DUF306_Meta_HslJ"/>
</dbReference>
<dbReference type="InterPro" id="IPR038670">
    <property type="entry name" value="HslJ-like_sf"/>
</dbReference>
<sequence length="293" mass="30641">MNPRRSAARIPGIPGARGRVGSPGFPLVALALLALLALAGCGRSTSATTSTADEPTGHTYLSTGVTEAGTPHALAPGTRIRLEFTDDGRILADAGCSSMGGEASLGNGRVRIVGGLSGTDIGCDAARYAQDDWLTDFLSAEPSWRVSGHRLVLTADRPREHTRLVLLDREVADPARPLLGTRWDVTTLVDGDIASASARPTGAYLVFSEDEDEMIGSTGCNGMGGRVTHTGTRLSFEPVLSELKGCRGEPARVEHHVLGVLDGEVTYHIEGDRLTLDGPDGKGLVLTAHSAGR</sequence>
<evidence type="ECO:0000313" key="3">
    <source>
        <dbReference type="Proteomes" id="UP000579605"/>
    </source>
</evidence>
<dbReference type="Proteomes" id="UP000579605">
    <property type="component" value="Unassembled WGS sequence"/>
</dbReference>
<evidence type="ECO:0000313" key="2">
    <source>
        <dbReference type="EMBL" id="NYH88398.1"/>
    </source>
</evidence>
<reference evidence="2 3" key="1">
    <citation type="submission" date="2020-07" db="EMBL/GenBank/DDBJ databases">
        <title>Sequencing the genomes of 1000 actinobacteria strains.</title>
        <authorList>
            <person name="Klenk H.-P."/>
        </authorList>
    </citation>
    <scope>NUCLEOTIDE SEQUENCE [LARGE SCALE GENOMIC DNA]</scope>
    <source>
        <strain evidence="2 3">DSM 18448</strain>
    </source>
</reference>
<organism evidence="2 3">
    <name type="scientific">Actinopolymorpha rutila</name>
    <dbReference type="NCBI Taxonomy" id="446787"/>
    <lineage>
        <taxon>Bacteria</taxon>
        <taxon>Bacillati</taxon>
        <taxon>Actinomycetota</taxon>
        <taxon>Actinomycetes</taxon>
        <taxon>Propionibacteriales</taxon>
        <taxon>Actinopolymorphaceae</taxon>
        <taxon>Actinopolymorpha</taxon>
    </lineage>
</organism>
<dbReference type="PANTHER" id="PTHR35535">
    <property type="entry name" value="HEAT SHOCK PROTEIN HSLJ"/>
    <property type="match status" value="1"/>
</dbReference>
<dbReference type="RefSeq" id="WP_179786303.1">
    <property type="nucleotide sequence ID" value="NZ_BAAARR010000022.1"/>
</dbReference>
<dbReference type="Gene3D" id="2.40.128.270">
    <property type="match status" value="2"/>
</dbReference>
<keyword evidence="3" id="KW-1185">Reference proteome</keyword>
<comment type="caution">
    <text evidence="2">The sequence shown here is derived from an EMBL/GenBank/DDBJ whole genome shotgun (WGS) entry which is preliminary data.</text>
</comment>
<proteinExistence type="predicted"/>
<feature type="domain" description="DUF306" evidence="1">
    <location>
        <begin position="76"/>
        <end position="157"/>
    </location>
</feature>
<feature type="domain" description="DUF306" evidence="1">
    <location>
        <begin position="177"/>
        <end position="285"/>
    </location>
</feature>
<dbReference type="AlphaFoldDB" id="A0A852Z9I5"/>
<dbReference type="EMBL" id="JACBZH010000001">
    <property type="protein sequence ID" value="NYH88398.1"/>
    <property type="molecule type" value="Genomic_DNA"/>
</dbReference>
<evidence type="ECO:0000259" key="1">
    <source>
        <dbReference type="Pfam" id="PF03724"/>
    </source>
</evidence>
<protein>
    <submittedName>
        <fullName evidence="2">Heat shock protein HslJ</fullName>
    </submittedName>
</protein>
<accession>A0A852Z9I5</accession>
<name>A0A852Z9I5_9ACTN</name>
<dbReference type="InterPro" id="IPR053147">
    <property type="entry name" value="Hsp_HslJ-like"/>
</dbReference>